<dbReference type="EMBL" id="CCBP010000049">
    <property type="protein sequence ID" value="CDO69592.1"/>
    <property type="molecule type" value="Genomic_DNA"/>
</dbReference>
<name>A0A060S564_PYCCI</name>
<dbReference type="HOGENOM" id="CLU_1489723_0_0_1"/>
<dbReference type="Proteomes" id="UP000029665">
    <property type="component" value="Unassembled WGS sequence"/>
</dbReference>
<proteinExistence type="predicted"/>
<keyword evidence="3" id="KW-1185">Reference proteome</keyword>
<feature type="compositionally biased region" description="Pro residues" evidence="1">
    <location>
        <begin position="73"/>
        <end position="85"/>
    </location>
</feature>
<evidence type="ECO:0000313" key="3">
    <source>
        <dbReference type="Proteomes" id="UP000029665"/>
    </source>
</evidence>
<sequence length="181" mass="18865">MSSSPPVKSEPKPSALFIMPSTTAVESSYMSPELPFHGPSFAPDSIYAPTETARPYSLEYASRPSSPKLRRPATPPPVLHRPGTPPAMIQRPATPPAVSYPAALYPPGTNLPAVPSPLGKLAETDGASIRSQGGPATLFHADSGLRFAPAPVLTSEEGVPGTADAHSDIAISEVPPEYTES</sequence>
<protein>
    <submittedName>
        <fullName evidence="2">Uncharacterized protein</fullName>
    </submittedName>
</protein>
<feature type="region of interest" description="Disordered" evidence="1">
    <location>
        <begin position="155"/>
        <end position="181"/>
    </location>
</feature>
<reference evidence="2" key="1">
    <citation type="submission" date="2014-01" db="EMBL/GenBank/DDBJ databases">
        <title>The genome of the white-rot fungus Pycnoporus cinnabarinus: a basidiomycete model with a versatile arsenal for lignocellulosic biomass breakdown.</title>
        <authorList>
            <person name="Levasseur A."/>
            <person name="Lomascolo A."/>
            <person name="Ruiz-Duenas F.J."/>
            <person name="Uzan E."/>
            <person name="Piumi F."/>
            <person name="Kues U."/>
            <person name="Ram A.F.J."/>
            <person name="Murat C."/>
            <person name="Haon M."/>
            <person name="Benoit I."/>
            <person name="Arfi Y."/>
            <person name="Chevret D."/>
            <person name="Drula E."/>
            <person name="Kwon M.J."/>
            <person name="Gouret P."/>
            <person name="Lesage-Meessen L."/>
            <person name="Lombard V."/>
            <person name="Mariette J."/>
            <person name="Noirot C."/>
            <person name="Park J."/>
            <person name="Patyshakuliyeva A."/>
            <person name="Wieneger R.A.B."/>
            <person name="Wosten H.A.B."/>
            <person name="Martin F."/>
            <person name="Coutinho P.M."/>
            <person name="de Vries R."/>
            <person name="Martinez A.T."/>
            <person name="Klopp C."/>
            <person name="Pontarotti P."/>
            <person name="Henrissat B."/>
            <person name="Record E."/>
        </authorList>
    </citation>
    <scope>NUCLEOTIDE SEQUENCE [LARGE SCALE GENOMIC DNA]</scope>
    <source>
        <strain evidence="2">BRFM137</strain>
    </source>
</reference>
<gene>
    <name evidence="2" type="ORF">BN946_scf184759.g32</name>
</gene>
<accession>A0A060S564</accession>
<dbReference type="OrthoDB" id="3265734at2759"/>
<organism evidence="2 3">
    <name type="scientific">Pycnoporus cinnabarinus</name>
    <name type="common">Cinnabar-red polypore</name>
    <name type="synonym">Trametes cinnabarina</name>
    <dbReference type="NCBI Taxonomy" id="5643"/>
    <lineage>
        <taxon>Eukaryota</taxon>
        <taxon>Fungi</taxon>
        <taxon>Dikarya</taxon>
        <taxon>Basidiomycota</taxon>
        <taxon>Agaricomycotina</taxon>
        <taxon>Agaricomycetes</taxon>
        <taxon>Polyporales</taxon>
        <taxon>Polyporaceae</taxon>
        <taxon>Trametes</taxon>
    </lineage>
</organism>
<evidence type="ECO:0000256" key="1">
    <source>
        <dbReference type="SAM" id="MobiDB-lite"/>
    </source>
</evidence>
<feature type="region of interest" description="Disordered" evidence="1">
    <location>
        <begin position="57"/>
        <end position="94"/>
    </location>
</feature>
<comment type="caution">
    <text evidence="2">The sequence shown here is derived from an EMBL/GenBank/DDBJ whole genome shotgun (WGS) entry which is preliminary data.</text>
</comment>
<dbReference type="AlphaFoldDB" id="A0A060S564"/>
<evidence type="ECO:0000313" key="2">
    <source>
        <dbReference type="EMBL" id="CDO69592.1"/>
    </source>
</evidence>